<gene>
    <name evidence="4" type="ORF">DI603_14455</name>
</gene>
<dbReference type="Pfam" id="PF01740">
    <property type="entry name" value="STAS"/>
    <property type="match status" value="1"/>
</dbReference>
<feature type="domain" description="STAS" evidence="3">
    <location>
        <begin position="3"/>
        <end position="112"/>
    </location>
</feature>
<proteinExistence type="inferred from homology"/>
<protein>
    <recommendedName>
        <fullName evidence="2">Anti-sigma factor antagonist</fullName>
    </recommendedName>
</protein>
<dbReference type="InterPro" id="IPR036513">
    <property type="entry name" value="STAS_dom_sf"/>
</dbReference>
<evidence type="ECO:0000313" key="4">
    <source>
        <dbReference type="EMBL" id="PZP30720.1"/>
    </source>
</evidence>
<reference evidence="4 5" key="1">
    <citation type="submission" date="2017-08" db="EMBL/GenBank/DDBJ databases">
        <title>Infants hospitalized years apart are colonized by the same room-sourced microbial strains.</title>
        <authorList>
            <person name="Brooks B."/>
            <person name="Olm M.R."/>
            <person name="Firek B.A."/>
            <person name="Baker R."/>
            <person name="Thomas B.C."/>
            <person name="Morowitz M.J."/>
            <person name="Banfield J.F."/>
        </authorList>
    </citation>
    <scope>NUCLEOTIDE SEQUENCE [LARGE SCALE GENOMIC DNA]</scope>
    <source>
        <strain evidence="4">S2_012_000_R2_81</strain>
    </source>
</reference>
<dbReference type="AlphaFoldDB" id="A0A2W5DQG4"/>
<evidence type="ECO:0000256" key="1">
    <source>
        <dbReference type="ARBA" id="ARBA00009013"/>
    </source>
</evidence>
<evidence type="ECO:0000256" key="2">
    <source>
        <dbReference type="RuleBase" id="RU003749"/>
    </source>
</evidence>
<accession>A0A2W5DQG4</accession>
<dbReference type="PROSITE" id="PS50801">
    <property type="entry name" value="STAS"/>
    <property type="match status" value="1"/>
</dbReference>
<evidence type="ECO:0000313" key="5">
    <source>
        <dbReference type="Proteomes" id="UP000249633"/>
    </source>
</evidence>
<dbReference type="Proteomes" id="UP000249633">
    <property type="component" value="Unassembled WGS sequence"/>
</dbReference>
<comment type="caution">
    <text evidence="4">The sequence shown here is derived from an EMBL/GenBank/DDBJ whole genome shotgun (WGS) entry which is preliminary data.</text>
</comment>
<dbReference type="NCBIfam" id="TIGR00377">
    <property type="entry name" value="ant_ant_sig"/>
    <property type="match status" value="1"/>
</dbReference>
<dbReference type="InterPro" id="IPR002645">
    <property type="entry name" value="STAS_dom"/>
</dbReference>
<organism evidence="4 5">
    <name type="scientific">Roseateles depolymerans</name>
    <dbReference type="NCBI Taxonomy" id="76731"/>
    <lineage>
        <taxon>Bacteria</taxon>
        <taxon>Pseudomonadati</taxon>
        <taxon>Pseudomonadota</taxon>
        <taxon>Betaproteobacteria</taxon>
        <taxon>Burkholderiales</taxon>
        <taxon>Sphaerotilaceae</taxon>
        <taxon>Roseateles</taxon>
    </lineage>
</organism>
<comment type="similarity">
    <text evidence="1 2">Belongs to the anti-sigma-factor antagonist family.</text>
</comment>
<name>A0A2W5DQG4_9BURK</name>
<dbReference type="PANTHER" id="PTHR33495">
    <property type="entry name" value="ANTI-SIGMA FACTOR ANTAGONIST TM_1081-RELATED-RELATED"/>
    <property type="match status" value="1"/>
</dbReference>
<dbReference type="Gene3D" id="3.30.750.24">
    <property type="entry name" value="STAS domain"/>
    <property type="match status" value="1"/>
</dbReference>
<dbReference type="GO" id="GO:0043856">
    <property type="term" value="F:anti-sigma factor antagonist activity"/>
    <property type="evidence" value="ECO:0007669"/>
    <property type="project" value="InterPro"/>
</dbReference>
<sequence>MSFQHQLSEDQGCQLLALRGRIDSAAAPLFGQAVLDLFDAPGRRVVLDFGAVDYISSAGLRVVLMAAKRARQGQGRLLLCALPRQVREVFEISGFLKIIEAVDERASALRQLAMS</sequence>
<dbReference type="InterPro" id="IPR003658">
    <property type="entry name" value="Anti-sigma_ant"/>
</dbReference>
<dbReference type="SUPFAM" id="SSF52091">
    <property type="entry name" value="SpoIIaa-like"/>
    <property type="match status" value="1"/>
</dbReference>
<dbReference type="EMBL" id="QFOD01000013">
    <property type="protein sequence ID" value="PZP30720.1"/>
    <property type="molecule type" value="Genomic_DNA"/>
</dbReference>
<dbReference type="CDD" id="cd07043">
    <property type="entry name" value="STAS_anti-anti-sigma_factors"/>
    <property type="match status" value="1"/>
</dbReference>
<evidence type="ECO:0000259" key="3">
    <source>
        <dbReference type="PROSITE" id="PS50801"/>
    </source>
</evidence>